<dbReference type="EMBL" id="KJ484628">
    <property type="protein sequence ID" value="AIF77669.1"/>
    <property type="molecule type" value="Genomic_DNA"/>
</dbReference>
<feature type="transmembrane region" description="Helical" evidence="1">
    <location>
        <begin position="20"/>
        <end position="40"/>
    </location>
</feature>
<dbReference type="Proteomes" id="UP000184077">
    <property type="component" value="Unassembled WGS sequence"/>
</dbReference>
<evidence type="ECO:0000313" key="2">
    <source>
        <dbReference type="EMBL" id="AIF77344.1"/>
    </source>
</evidence>
<dbReference type="EMBL" id="MOHC01000066">
    <property type="protein sequence ID" value="OJN32491.1"/>
    <property type="molecule type" value="Genomic_DNA"/>
</dbReference>
<name>A0A075MAR9_ECOLX</name>
<reference evidence="3" key="1">
    <citation type="journal article" date="2014" name="J. Antimicrob. Chemother.">
        <title>Nucleotide sequences of 16 transmissible plasmids identified in nine multidrug-resistant Escherichia coli isolates expressing an ESBL phenotype isolated from food-producing animals and healthy humans.</title>
        <authorList>
            <person name="Wang J."/>
            <person name="Stephan R."/>
            <person name="Power K."/>
            <person name="Yan Q."/>
            <person name="Hachler H."/>
            <person name="Fanning S."/>
        </authorList>
    </citation>
    <scope>NUCLEOTIDE SEQUENCE</scope>
    <source>
        <strain evidence="3">Human-2291</strain>
        <strain evidence="2">Human-2332</strain>
        <plasmid evidence="3">pH2291-144</plasmid>
        <plasmid evidence="2">pH2332-166</plasmid>
    </source>
</reference>
<gene>
    <name evidence="7" type="ORF">BK300_25450</name>
    <name evidence="8" type="ORF">BMT91_22500</name>
    <name evidence="6" type="ORF">CV83915_2p0239</name>
</gene>
<keyword evidence="1" id="KW-1133">Transmembrane helix</keyword>
<sequence>MVSMPDSVVKYRLQVFLQSVSGVLTHDFLFILLLSTGWRLSGKRKFRHQKTVRRGG</sequence>
<evidence type="ECO:0000313" key="10">
    <source>
        <dbReference type="Proteomes" id="UP000188855"/>
    </source>
</evidence>
<evidence type="ECO:0000313" key="9">
    <source>
        <dbReference type="Proteomes" id="UP000184077"/>
    </source>
</evidence>
<evidence type="ECO:0000313" key="6">
    <source>
        <dbReference type="EMBL" id="ATZ30242.1"/>
    </source>
</evidence>
<protein>
    <submittedName>
        <fullName evidence="3">Uncharacterized protein</fullName>
    </submittedName>
</protein>
<dbReference type="Proteomes" id="UP000188855">
    <property type="component" value="Unassembled WGS sequence"/>
</dbReference>
<reference evidence="5" key="4">
    <citation type="submission" date="2015-04" db="EMBL/GenBank/DDBJ databases">
        <title>CTX-M-encoding plasmid pCA08 from community associated E. coli.</title>
        <authorList>
            <person name="Li J.-J."/>
            <person name="Doi Y."/>
        </authorList>
    </citation>
    <scope>NUCLEOTIDE SEQUENCE</scope>
    <source>
        <strain evidence="5">CA08</strain>
        <plasmid evidence="5">pCA08</plasmid>
    </source>
</reference>
<reference evidence="4" key="3">
    <citation type="journal article" date="2015" name="Antimicrob. Agents Chemother.">
        <title>Complete nucleotide sequences of bla(CTX-M)-harboring IncF plasmids from community-associated Escherichia coli strains in the United States.</title>
        <authorList>
            <person name="Li J.J."/>
            <person name="Spychala C.N."/>
            <person name="Hu F."/>
            <person name="Sheng J.F."/>
            <person name="Doi Y."/>
        </authorList>
    </citation>
    <scope>NUCLEOTIDE SEQUENCE</scope>
    <source>
        <strain evidence="5">CA08</strain>
        <strain evidence="4">CA28</strain>
        <plasmid evidence="5">pCA08</plasmid>
        <plasmid evidence="4">pCA28</plasmid>
    </source>
</reference>
<geneLocation type="plasmid" evidence="2">
    <name>pH2332-166</name>
</geneLocation>
<dbReference type="EMBL" id="KJ484626">
    <property type="protein sequence ID" value="AIF77344.1"/>
    <property type="molecule type" value="Genomic_DNA"/>
</dbReference>
<keyword evidence="1" id="KW-0812">Transmembrane</keyword>
<reference evidence="8 10" key="6">
    <citation type="submission" date="2016-10" db="EMBL/GenBank/DDBJ databases">
        <title>Whole genome sequences of antibiotic resistant commensal Escherichia coli from healthy Australian adults.</title>
        <authorList>
            <person name="Moran R.A."/>
            <person name="Anantham S."/>
            <person name="Nigro S.J."/>
            <person name="Holt K.E."/>
            <person name="Hall R.M."/>
        </authorList>
    </citation>
    <scope>NUCLEOTIDE SEQUENCE [LARGE SCALE GENOMIC DNA]</scope>
    <source>
        <strain evidence="8 10">2.3-R4</strain>
    </source>
</reference>
<dbReference type="EMBL" id="MPAF01000059">
    <property type="protein sequence ID" value="OOK24732.1"/>
    <property type="molecule type" value="Genomic_DNA"/>
</dbReference>
<evidence type="ECO:0000313" key="7">
    <source>
        <dbReference type="EMBL" id="OJN32491.1"/>
    </source>
</evidence>
<evidence type="ECO:0000313" key="8">
    <source>
        <dbReference type="EMBL" id="OOK24732.1"/>
    </source>
</evidence>
<keyword evidence="1" id="KW-0472">Membrane</keyword>
<reference evidence="7 9" key="5">
    <citation type="submission" date="2016-10" db="EMBL/GenBank/DDBJ databases">
        <title>Comprehensive resistome analysis reveals the prevalence of NDM and MCR-1 in Chinese poultry production.</title>
        <authorList>
            <person name="Wang Y."/>
            <person name="Zhang R."/>
            <person name="Li J."/>
            <person name="Wu Z."/>
            <person name="Wenjuan Y."/>
            <person name="Schwarz S."/>
            <person name="Tyrrell J."/>
            <person name="Zheng Y."/>
            <person name="Wang S."/>
            <person name="Shen Z."/>
            <person name="Liu Z."/>
            <person name="Lei L."/>
            <person name="Li M."/>
            <person name="Zhang Q."/>
            <person name="Wu C."/>
            <person name="Zhang Q."/>
            <person name="Wu Y."/>
            <person name="Walsh T."/>
            <person name="Shen J."/>
        </authorList>
    </citation>
    <scope>NUCLEOTIDE SEQUENCE [LARGE SCALE GENOMIC DNA]</scope>
    <source>
        <strain evidence="7 9">574</strain>
    </source>
</reference>
<geneLocation type="plasmid" evidence="4">
    <name>pCA28</name>
</geneLocation>
<geneLocation type="plasmid" evidence="3">
    <name>pH2291-144</name>
</geneLocation>
<dbReference type="EMBL" id="CP009233">
    <property type="protein sequence ID" value="AKD26923.1"/>
    <property type="molecule type" value="Genomic_DNA"/>
</dbReference>
<geneLocation type="plasmid" evidence="6">
    <name>pCV839-15-p2</name>
</geneLocation>
<dbReference type="RefSeq" id="WP_001324030.1">
    <property type="nucleotide sequence ID" value="NZ_LC520274.1"/>
</dbReference>
<organism evidence="3">
    <name type="scientific">Escherichia coli</name>
    <dbReference type="NCBI Taxonomy" id="562"/>
    <lineage>
        <taxon>Bacteria</taxon>
        <taxon>Pseudomonadati</taxon>
        <taxon>Pseudomonadota</taxon>
        <taxon>Gammaproteobacteria</taxon>
        <taxon>Enterobacterales</taxon>
        <taxon>Enterobacteriaceae</taxon>
        <taxon>Escherichia</taxon>
    </lineage>
</organism>
<geneLocation type="plasmid" evidence="11">
    <name>pcv839-15-p2</name>
</geneLocation>
<evidence type="ECO:0000256" key="1">
    <source>
        <dbReference type="SAM" id="Phobius"/>
    </source>
</evidence>
<reference evidence="4" key="2">
    <citation type="submission" date="2014-08" db="EMBL/GenBank/DDBJ databases">
        <title>CTX-M-encoding plasmid pCA28 from community associated ESBL-producing E.coli.</title>
        <authorList>
            <person name="Li J."/>
            <person name="Doi Y."/>
        </authorList>
    </citation>
    <scope>NUCLEOTIDE SEQUENCE</scope>
    <source>
        <strain evidence="4">CA28</strain>
        <plasmid evidence="4">pCA28</plasmid>
    </source>
</reference>
<evidence type="ECO:0000313" key="4">
    <source>
        <dbReference type="EMBL" id="AKD26740.1"/>
    </source>
</evidence>
<dbReference type="PATRIC" id="fig|562.10480.peg.5587"/>
<dbReference type="EMBL" id="CP009232">
    <property type="protein sequence ID" value="AKD26740.1"/>
    <property type="molecule type" value="Genomic_DNA"/>
</dbReference>
<geneLocation type="plasmid" evidence="5">
    <name>pCA08</name>
</geneLocation>
<dbReference type="EMBL" id="CP024976">
    <property type="protein sequence ID" value="ATZ30242.1"/>
    <property type="molecule type" value="Genomic_DNA"/>
</dbReference>
<accession>A0A075MAR9</accession>
<reference evidence="6 11" key="7">
    <citation type="submission" date="2017-11" db="EMBL/GenBank/DDBJ databases">
        <title>Escherichia coli CV839-15 Genome sequencing and assembly.</title>
        <authorList>
            <person name="Li Z."/>
            <person name="Song N."/>
            <person name="Li W."/>
            <person name="Philip H.R."/>
            <person name="Bu Z."/>
            <person name="Siguo L."/>
        </authorList>
    </citation>
    <scope>NUCLEOTIDE SEQUENCE [LARGE SCALE GENOMIC DNA]</scope>
    <source>
        <strain evidence="6 11">CV839-15</strain>
        <plasmid evidence="6">pCV839-15-p2</plasmid>
        <plasmid evidence="11">Plasmid pcv839-15-p2</plasmid>
    </source>
</reference>
<evidence type="ECO:0000313" key="11">
    <source>
        <dbReference type="Proteomes" id="UP000236551"/>
    </source>
</evidence>
<evidence type="ECO:0000313" key="5">
    <source>
        <dbReference type="EMBL" id="AKD26923.1"/>
    </source>
</evidence>
<proteinExistence type="predicted"/>
<keyword evidence="3" id="KW-0614">Plasmid</keyword>
<evidence type="ECO:0000313" key="3">
    <source>
        <dbReference type="EMBL" id="AIF77669.1"/>
    </source>
</evidence>
<dbReference type="Proteomes" id="UP000236551">
    <property type="component" value="Plasmid pCV839-15-p2"/>
</dbReference>
<dbReference type="AlphaFoldDB" id="A0A075MAR9"/>